<feature type="domain" description="HTH cro/C1-type" evidence="1">
    <location>
        <begin position="8"/>
        <end position="62"/>
    </location>
</feature>
<dbReference type="Proteomes" id="UP000800981">
    <property type="component" value="Unassembled WGS sequence"/>
</dbReference>
<dbReference type="InterPro" id="IPR010982">
    <property type="entry name" value="Lambda_DNA-bd_dom_sf"/>
</dbReference>
<proteinExistence type="predicted"/>
<organism evidence="2 3">
    <name type="scientific">Motilibacter deserti</name>
    <dbReference type="NCBI Taxonomy" id="2714956"/>
    <lineage>
        <taxon>Bacteria</taxon>
        <taxon>Bacillati</taxon>
        <taxon>Actinomycetota</taxon>
        <taxon>Actinomycetes</taxon>
        <taxon>Motilibacterales</taxon>
        <taxon>Motilibacteraceae</taxon>
        <taxon>Motilibacter</taxon>
    </lineage>
</organism>
<gene>
    <name evidence="2" type="ORF">G9H71_17900</name>
</gene>
<reference evidence="2 3" key="1">
    <citation type="submission" date="2020-03" db="EMBL/GenBank/DDBJ databases">
        <title>Two novel Motilibacter sp.</title>
        <authorList>
            <person name="Liu S."/>
        </authorList>
    </citation>
    <scope>NUCLEOTIDE SEQUENCE [LARGE SCALE GENOMIC DNA]</scope>
    <source>
        <strain evidence="2 3">E257</strain>
    </source>
</reference>
<dbReference type="CDD" id="cd00093">
    <property type="entry name" value="HTH_XRE"/>
    <property type="match status" value="1"/>
</dbReference>
<comment type="caution">
    <text evidence="2">The sequence shown here is derived from an EMBL/GenBank/DDBJ whole genome shotgun (WGS) entry which is preliminary data.</text>
</comment>
<name>A0ABX0GXF7_9ACTN</name>
<dbReference type="PROSITE" id="PS50943">
    <property type="entry name" value="HTH_CROC1"/>
    <property type="match status" value="1"/>
</dbReference>
<dbReference type="RefSeq" id="WP_166284153.1">
    <property type="nucleotide sequence ID" value="NZ_JAANNP010000044.1"/>
</dbReference>
<dbReference type="SUPFAM" id="SSF47413">
    <property type="entry name" value="lambda repressor-like DNA-binding domains"/>
    <property type="match status" value="1"/>
</dbReference>
<evidence type="ECO:0000313" key="2">
    <source>
        <dbReference type="EMBL" id="NHC15658.1"/>
    </source>
</evidence>
<evidence type="ECO:0000313" key="3">
    <source>
        <dbReference type="Proteomes" id="UP000800981"/>
    </source>
</evidence>
<protein>
    <submittedName>
        <fullName evidence="2">Helix-turn-helix transcriptional regulator</fullName>
    </submittedName>
</protein>
<dbReference type="InterPro" id="IPR001387">
    <property type="entry name" value="Cro/C1-type_HTH"/>
</dbReference>
<evidence type="ECO:0000259" key="1">
    <source>
        <dbReference type="PROSITE" id="PS50943"/>
    </source>
</evidence>
<dbReference type="SMART" id="SM00530">
    <property type="entry name" value="HTH_XRE"/>
    <property type="match status" value="1"/>
</dbReference>
<dbReference type="Gene3D" id="1.10.260.40">
    <property type="entry name" value="lambda repressor-like DNA-binding domains"/>
    <property type="match status" value="1"/>
</dbReference>
<dbReference type="EMBL" id="JAANNP010000044">
    <property type="protein sequence ID" value="NHC15658.1"/>
    <property type="molecule type" value="Genomic_DNA"/>
</dbReference>
<sequence>MSLIGEAVKIRREELGWGQEELARRVGVGQQTVSRWEHGLAGPRREHVARLADALGLESRHLHRLAGFLPPEEASPSTEVVHAVYASVTELTDQELLLVLDRVWQEYRRRQGLTPPGVA</sequence>
<dbReference type="Pfam" id="PF01381">
    <property type="entry name" value="HTH_3"/>
    <property type="match status" value="1"/>
</dbReference>
<accession>A0ABX0GXF7</accession>
<keyword evidence="3" id="KW-1185">Reference proteome</keyword>